<feature type="domain" description="PIN" evidence="1">
    <location>
        <begin position="2"/>
        <end position="88"/>
    </location>
</feature>
<evidence type="ECO:0000313" key="3">
    <source>
        <dbReference type="Proteomes" id="UP001432180"/>
    </source>
</evidence>
<dbReference type="EMBL" id="CP121472">
    <property type="protein sequence ID" value="WPL18962.1"/>
    <property type="molecule type" value="Genomic_DNA"/>
</dbReference>
<keyword evidence="3" id="KW-1185">Reference proteome</keyword>
<dbReference type="SUPFAM" id="SSF88723">
    <property type="entry name" value="PIN domain-like"/>
    <property type="match status" value="1"/>
</dbReference>
<organism evidence="2 3">
    <name type="scientific">Thiorhodovibrio winogradskyi</name>
    <dbReference type="NCBI Taxonomy" id="77007"/>
    <lineage>
        <taxon>Bacteria</taxon>
        <taxon>Pseudomonadati</taxon>
        <taxon>Pseudomonadota</taxon>
        <taxon>Gammaproteobacteria</taxon>
        <taxon>Chromatiales</taxon>
        <taxon>Chromatiaceae</taxon>
        <taxon>Thiorhodovibrio</taxon>
    </lineage>
</organism>
<name>A0ABZ0SDI8_9GAMM</name>
<dbReference type="Pfam" id="PF01850">
    <property type="entry name" value="PIN"/>
    <property type="match status" value="1"/>
</dbReference>
<accession>A0ABZ0SDI8</accession>
<gene>
    <name evidence="2" type="ORF">Thiowin_04062</name>
</gene>
<dbReference type="CDD" id="cd18687">
    <property type="entry name" value="PIN_VapC-like"/>
    <property type="match status" value="1"/>
</dbReference>
<reference evidence="2 3" key="1">
    <citation type="journal article" date="2023" name="Microorganisms">
        <title>Thiorhodovibrio frisius and Trv. litoralis spp. nov., Two Novel Members from a Clade of Fastidious Purple Sulfur Bacteria That Exhibit Unique Red-Shifted Light-Harvesting Capabilities.</title>
        <authorList>
            <person name="Methner A."/>
            <person name="Kuzyk S.B."/>
            <person name="Petersen J."/>
            <person name="Bauer S."/>
            <person name="Brinkmann H."/>
            <person name="Sichau K."/>
            <person name="Wanner G."/>
            <person name="Wolf J."/>
            <person name="Neumann-Schaal M."/>
            <person name="Henke P."/>
            <person name="Tank M."/>
            <person name="Sproer C."/>
            <person name="Bunk B."/>
            <person name="Overmann J."/>
        </authorList>
    </citation>
    <scope>NUCLEOTIDE SEQUENCE [LARGE SCALE GENOMIC DNA]</scope>
    <source>
        <strain evidence="2 3">DSM 6702</strain>
    </source>
</reference>
<evidence type="ECO:0000259" key="1">
    <source>
        <dbReference type="Pfam" id="PF01850"/>
    </source>
</evidence>
<dbReference type="InterPro" id="IPR029060">
    <property type="entry name" value="PIN-like_dom_sf"/>
</dbReference>
<evidence type="ECO:0000313" key="2">
    <source>
        <dbReference type="EMBL" id="WPL18962.1"/>
    </source>
</evidence>
<sequence length="127" mass="14273">MTAERWDDRDRFDLYTSALVILEAGAGDQAAAQKRLEQLKNIPELDVTEDVEIFAGTLIQKVPLPEKAKIDALHIAVAALNGMDYLLTWNCAHIANAVLRPKVEAVCREFSYEPPTICTPQELMRYD</sequence>
<dbReference type="Proteomes" id="UP001432180">
    <property type="component" value="Chromosome"/>
</dbReference>
<protein>
    <recommendedName>
        <fullName evidence="1">PIN domain-containing protein</fullName>
    </recommendedName>
</protein>
<proteinExistence type="predicted"/>
<dbReference type="InterPro" id="IPR002716">
    <property type="entry name" value="PIN_dom"/>
</dbReference>